<dbReference type="Proteomes" id="UP000319263">
    <property type="component" value="Chromosome"/>
</dbReference>
<dbReference type="EMBL" id="CP041692">
    <property type="protein sequence ID" value="QDP98751.1"/>
    <property type="molecule type" value="Genomic_DNA"/>
</dbReference>
<organism evidence="1 2">
    <name type="scientific">Microlunatus elymi</name>
    <dbReference type="NCBI Taxonomy" id="2596828"/>
    <lineage>
        <taxon>Bacteria</taxon>
        <taxon>Bacillati</taxon>
        <taxon>Actinomycetota</taxon>
        <taxon>Actinomycetes</taxon>
        <taxon>Propionibacteriales</taxon>
        <taxon>Propionibacteriaceae</taxon>
        <taxon>Microlunatus</taxon>
    </lineage>
</organism>
<gene>
    <name evidence="1" type="ORF">FOE78_11640</name>
</gene>
<proteinExistence type="predicted"/>
<keyword evidence="2" id="KW-1185">Reference proteome</keyword>
<dbReference type="KEGG" id="mik:FOE78_11640"/>
<evidence type="ECO:0000313" key="1">
    <source>
        <dbReference type="EMBL" id="QDP98751.1"/>
    </source>
</evidence>
<dbReference type="OrthoDB" id="3266223at2"/>
<sequence length="193" mass="20579">MAAGGEQILDSADALVAALMELERHVGSDGWDQAPRLFALVRTDAVIAAEPEMAEQLGLRGTADGGHPDALTAIEQDHFQPTNDLLADLSTIVWPEAVQGCALSLVSSFLPADAEVDIPDDPEEAAEYVAGHELQQEMRVVVGADREDHRHGVARLRSQPDELLGAQDLVPGLTEALAHTLAEPEDPIVADQE</sequence>
<accession>A0A516Q6E6</accession>
<dbReference type="NCBIfam" id="NF040618">
    <property type="entry name" value="PPA1309_fam"/>
    <property type="match status" value="1"/>
</dbReference>
<dbReference type="InterPro" id="IPR047681">
    <property type="entry name" value="PPA1309-like"/>
</dbReference>
<evidence type="ECO:0000313" key="2">
    <source>
        <dbReference type="Proteomes" id="UP000319263"/>
    </source>
</evidence>
<reference evidence="1 2" key="1">
    <citation type="submission" date="2019-07" db="EMBL/GenBank/DDBJ databases">
        <title>Microlunatus dokdonensis sp. nov. isolated from the rhizospheric soil of the wild plant Elymus tsukushiensis.</title>
        <authorList>
            <person name="Ghim S.-Y."/>
            <person name="Hwang Y.-J."/>
            <person name="Son J.-S."/>
            <person name="Shin J.-H."/>
        </authorList>
    </citation>
    <scope>NUCLEOTIDE SEQUENCE [LARGE SCALE GENOMIC DNA]</scope>
    <source>
        <strain evidence="1 2">KUDC0627</strain>
    </source>
</reference>
<protein>
    <submittedName>
        <fullName evidence="1">Uncharacterized protein</fullName>
    </submittedName>
</protein>
<name>A0A516Q6E6_9ACTN</name>
<dbReference type="AlphaFoldDB" id="A0A516Q6E6"/>